<feature type="transmembrane region" description="Helical" evidence="7">
    <location>
        <begin position="315"/>
        <end position="337"/>
    </location>
</feature>
<evidence type="ECO:0000256" key="2">
    <source>
        <dbReference type="ARBA" id="ARBA00022475"/>
    </source>
</evidence>
<dbReference type="GO" id="GO:0005886">
    <property type="term" value="C:plasma membrane"/>
    <property type="evidence" value="ECO:0007669"/>
    <property type="project" value="UniProtKB-SubCell"/>
</dbReference>
<keyword evidence="4 7" id="KW-1133">Transmembrane helix</keyword>
<dbReference type="Pfam" id="PF02687">
    <property type="entry name" value="FtsX"/>
    <property type="match status" value="2"/>
</dbReference>
<feature type="transmembrane region" description="Helical" evidence="7">
    <location>
        <begin position="259"/>
        <end position="283"/>
    </location>
</feature>
<name>A0A6J4HF75_9BACT</name>
<evidence type="ECO:0000259" key="8">
    <source>
        <dbReference type="Pfam" id="PF02687"/>
    </source>
</evidence>
<feature type="transmembrane region" description="Helical" evidence="7">
    <location>
        <begin position="670"/>
        <end position="696"/>
    </location>
</feature>
<dbReference type="InterPro" id="IPR017800">
    <property type="entry name" value="ADOP"/>
</dbReference>
<dbReference type="NCBIfam" id="TIGR03434">
    <property type="entry name" value="ADOP"/>
    <property type="match status" value="1"/>
</dbReference>
<comment type="subcellular location">
    <subcellularLocation>
        <location evidence="1">Cell membrane</location>
        <topology evidence="1">Multi-pass membrane protein</topology>
    </subcellularLocation>
</comment>
<reference evidence="10" key="1">
    <citation type="submission" date="2020-02" db="EMBL/GenBank/DDBJ databases">
        <authorList>
            <person name="Meier V. D."/>
        </authorList>
    </citation>
    <scope>NUCLEOTIDE SEQUENCE</scope>
    <source>
        <strain evidence="10">AVDCRST_MAG42</strain>
    </source>
</reference>
<evidence type="ECO:0000256" key="7">
    <source>
        <dbReference type="SAM" id="Phobius"/>
    </source>
</evidence>
<dbReference type="InterPro" id="IPR025857">
    <property type="entry name" value="MacB_PCD"/>
</dbReference>
<dbReference type="GO" id="GO:0022857">
    <property type="term" value="F:transmembrane transporter activity"/>
    <property type="evidence" value="ECO:0007669"/>
    <property type="project" value="TreeGrafter"/>
</dbReference>
<keyword evidence="2" id="KW-1003">Cell membrane</keyword>
<feature type="domain" description="MacB-like periplasmic core" evidence="9">
    <location>
        <begin position="19"/>
        <end position="224"/>
    </location>
</feature>
<evidence type="ECO:0000256" key="5">
    <source>
        <dbReference type="ARBA" id="ARBA00023136"/>
    </source>
</evidence>
<organism evidence="10">
    <name type="scientific">uncultured Chthoniobacterales bacterium</name>
    <dbReference type="NCBI Taxonomy" id="1836801"/>
    <lineage>
        <taxon>Bacteria</taxon>
        <taxon>Pseudomonadati</taxon>
        <taxon>Verrucomicrobiota</taxon>
        <taxon>Spartobacteria</taxon>
        <taxon>Chthoniobacterales</taxon>
        <taxon>environmental samples</taxon>
    </lineage>
</organism>
<comment type="similarity">
    <text evidence="6">Belongs to the ABC-4 integral membrane protein family.</text>
</comment>
<accession>A0A6J4HF75</accession>
<feature type="transmembrane region" description="Helical" evidence="7">
    <location>
        <begin position="716"/>
        <end position="741"/>
    </location>
</feature>
<evidence type="ECO:0008006" key="11">
    <source>
        <dbReference type="Google" id="ProtNLM"/>
    </source>
</evidence>
<evidence type="ECO:0000256" key="4">
    <source>
        <dbReference type="ARBA" id="ARBA00022989"/>
    </source>
</evidence>
<evidence type="ECO:0000256" key="3">
    <source>
        <dbReference type="ARBA" id="ARBA00022692"/>
    </source>
</evidence>
<feature type="transmembrane region" description="Helical" evidence="7">
    <location>
        <begin position="357"/>
        <end position="377"/>
    </location>
</feature>
<dbReference type="EMBL" id="CADCTA010000041">
    <property type="protein sequence ID" value="CAA9222736.1"/>
    <property type="molecule type" value="Genomic_DNA"/>
</dbReference>
<sequence length="795" mass="85348">MITDLKYAFRMLAKSPAFTAVAVITLALGIGANTAIFTVVNGLLLRPLPYVEPDRLVVLKQRQSVLELADVQAQSSSFTAISGLGTQAADYSGGGEPVQLEVGLVAGDFFGVFGARFSNGRGIVPEDDRLGAPRVLVLTHGLWQRQFGGDREIIGRNVTIAGQSYTVIGVTAPEFESPTATTEAFAPIHVFYPNAAVSRGAHLLRAYGRLRPGVSMEQAQSELRVIDQRLADANPEENKGRETTLLSLHERMVGDIRPALLVLLGAVGLVLLVACANFANLLLARIATRAQELTIRAALGASRARLISQVLVESVLLALLGGTAGLLLGTWGVDALLALKPADLPRVENIALDARVLGFTFGVALLTGVIFGIFPAWQATRVKISSALAAGGLRTTGGSSRLRNLLVIAELALALVLLVGAGLLGKAFWRLTNVAPGFTPERLLTMRVELPEARYQQVPPQTRFRDQVLENINMLPGMEAAMISELPLGGSALNHNFIIEGRPPMTAGEEPELYNRSVAGDYFRVMGIPLRSGRLLTRDDRADAPTVGVINESMARQYFRDQDPLGARMRWARSEGVEWITIVGVVGDVRHFGLAQTEEPAIYTPYAQADQIWKRWSEIVVRTQGAPDLQSAAAQLKQAIWKVDPLIPVTKVRTMTEIMSVSLSERRFNAVLIGIFAGVALTLACVGLYGVVAYLVEQRTREIGVRMALGAQRHHVINLVLRHGLTLAAGGIALGIAGAFAASRVLTSLLHGVEPTDPSTFLSVVLLLLAVTAAATYLPARRAAGLNPNAALRHE</sequence>
<evidence type="ECO:0000313" key="10">
    <source>
        <dbReference type="EMBL" id="CAA9222736.1"/>
    </source>
</evidence>
<feature type="transmembrane region" description="Helical" evidence="7">
    <location>
        <begin position="405"/>
        <end position="429"/>
    </location>
</feature>
<feature type="domain" description="ABC3 transporter permease C-terminal" evidence="8">
    <location>
        <begin position="675"/>
        <end position="788"/>
    </location>
</feature>
<evidence type="ECO:0000259" key="9">
    <source>
        <dbReference type="Pfam" id="PF12704"/>
    </source>
</evidence>
<dbReference type="InterPro" id="IPR003838">
    <property type="entry name" value="ABC3_permease_C"/>
</dbReference>
<feature type="transmembrane region" description="Helical" evidence="7">
    <location>
        <begin position="761"/>
        <end position="780"/>
    </location>
</feature>
<keyword evidence="3 7" id="KW-0812">Transmembrane</keyword>
<evidence type="ECO:0000256" key="6">
    <source>
        <dbReference type="ARBA" id="ARBA00038076"/>
    </source>
</evidence>
<dbReference type="AlphaFoldDB" id="A0A6J4HF75"/>
<dbReference type="Pfam" id="PF12704">
    <property type="entry name" value="MacB_PCD"/>
    <property type="match status" value="2"/>
</dbReference>
<evidence type="ECO:0000256" key="1">
    <source>
        <dbReference type="ARBA" id="ARBA00004651"/>
    </source>
</evidence>
<gene>
    <name evidence="10" type="ORF">AVDCRST_MAG42-657</name>
</gene>
<dbReference type="PANTHER" id="PTHR30572:SF4">
    <property type="entry name" value="ABC TRANSPORTER PERMEASE YTRF"/>
    <property type="match status" value="1"/>
</dbReference>
<feature type="domain" description="ABC3 transporter permease C-terminal" evidence="8">
    <location>
        <begin position="266"/>
        <end position="382"/>
    </location>
</feature>
<dbReference type="InterPro" id="IPR050250">
    <property type="entry name" value="Macrolide_Exporter_MacB"/>
</dbReference>
<protein>
    <recommendedName>
        <fullName evidence="11">ABC transporter permease</fullName>
    </recommendedName>
</protein>
<proteinExistence type="inferred from homology"/>
<keyword evidence="5 7" id="KW-0472">Membrane</keyword>
<feature type="domain" description="MacB-like periplasmic core" evidence="9">
    <location>
        <begin position="517"/>
        <end position="638"/>
    </location>
</feature>
<dbReference type="PANTHER" id="PTHR30572">
    <property type="entry name" value="MEMBRANE COMPONENT OF TRANSPORTER-RELATED"/>
    <property type="match status" value="1"/>
</dbReference>